<feature type="region of interest" description="Disordered" evidence="1">
    <location>
        <begin position="164"/>
        <end position="189"/>
    </location>
</feature>
<evidence type="ECO:0000313" key="2">
    <source>
        <dbReference type="EMBL" id="PUZ72563.1"/>
    </source>
</evidence>
<gene>
    <name evidence="2" type="ORF">GQ55_2G404100</name>
</gene>
<evidence type="ECO:0000256" key="1">
    <source>
        <dbReference type="SAM" id="MobiDB-lite"/>
    </source>
</evidence>
<dbReference type="Gramene" id="PUZ72563">
    <property type="protein sequence ID" value="PUZ72563"/>
    <property type="gene ID" value="GQ55_2G404100"/>
</dbReference>
<name>A0A2T7EXK8_9POAL</name>
<dbReference type="Proteomes" id="UP000244336">
    <property type="component" value="Chromosome 2"/>
</dbReference>
<evidence type="ECO:0000313" key="3">
    <source>
        <dbReference type="Proteomes" id="UP000244336"/>
    </source>
</evidence>
<sequence>MTSLQLQCASLCSRALAWKRTQPSPTKASLRSSSSPHHRHGSSPVLHCGGRWRVATSIAGCSSSTSSVRWVWTPWIRRATGVCADRTTAPWLFLVSFFQNVHANRAIYISGVKLCVLPAMVFLASFLFSPSPPSDTLSEEHNTFRPGSARVKLRYRRQLVAAGAGGQASHRGIELHHGPVQPRQRQPDRQPWPVNILRVWMMIAEAAAALQACPVTPTGKETYSARRGGQLSWGGEA</sequence>
<feature type="region of interest" description="Disordered" evidence="1">
    <location>
        <begin position="218"/>
        <end position="237"/>
    </location>
</feature>
<dbReference type="AlphaFoldDB" id="A0A2T7EXK8"/>
<proteinExistence type="predicted"/>
<keyword evidence="3" id="KW-1185">Reference proteome</keyword>
<accession>A0A2T7EXK8</accession>
<organism evidence="2 3">
    <name type="scientific">Panicum hallii var. hallii</name>
    <dbReference type="NCBI Taxonomy" id="1504633"/>
    <lineage>
        <taxon>Eukaryota</taxon>
        <taxon>Viridiplantae</taxon>
        <taxon>Streptophyta</taxon>
        <taxon>Embryophyta</taxon>
        <taxon>Tracheophyta</taxon>
        <taxon>Spermatophyta</taxon>
        <taxon>Magnoliopsida</taxon>
        <taxon>Liliopsida</taxon>
        <taxon>Poales</taxon>
        <taxon>Poaceae</taxon>
        <taxon>PACMAD clade</taxon>
        <taxon>Panicoideae</taxon>
        <taxon>Panicodae</taxon>
        <taxon>Paniceae</taxon>
        <taxon>Panicinae</taxon>
        <taxon>Panicum</taxon>
        <taxon>Panicum sect. Panicum</taxon>
    </lineage>
</organism>
<dbReference type="EMBL" id="CM009750">
    <property type="protein sequence ID" value="PUZ72563.1"/>
    <property type="molecule type" value="Genomic_DNA"/>
</dbReference>
<protein>
    <submittedName>
        <fullName evidence="2">Uncharacterized protein</fullName>
    </submittedName>
</protein>
<reference evidence="2 3" key="1">
    <citation type="submission" date="2018-04" db="EMBL/GenBank/DDBJ databases">
        <title>WGS assembly of Panicum hallii var. hallii HAL2.</title>
        <authorList>
            <person name="Lovell J."/>
            <person name="Jenkins J."/>
            <person name="Lowry D."/>
            <person name="Mamidi S."/>
            <person name="Sreedasyam A."/>
            <person name="Weng X."/>
            <person name="Barry K."/>
            <person name="Bonette J."/>
            <person name="Campitelli B."/>
            <person name="Daum C."/>
            <person name="Gordon S."/>
            <person name="Gould B."/>
            <person name="Lipzen A."/>
            <person name="MacQueen A."/>
            <person name="Palacio-Mejia J."/>
            <person name="Plott C."/>
            <person name="Shakirov E."/>
            <person name="Shu S."/>
            <person name="Yoshinaga Y."/>
            <person name="Zane M."/>
            <person name="Rokhsar D."/>
            <person name="Grimwood J."/>
            <person name="Schmutz J."/>
            <person name="Juenger T."/>
        </authorList>
    </citation>
    <scope>NUCLEOTIDE SEQUENCE [LARGE SCALE GENOMIC DNA]</scope>
    <source>
        <strain evidence="3">cv. HAL2</strain>
    </source>
</reference>
<feature type="region of interest" description="Disordered" evidence="1">
    <location>
        <begin position="24"/>
        <end position="44"/>
    </location>
</feature>